<keyword evidence="2" id="KW-1185">Reference proteome</keyword>
<dbReference type="EMBL" id="CP011308">
    <property type="protein sequence ID" value="AKF25169.1"/>
    <property type="molecule type" value="Genomic_DNA"/>
</dbReference>
<reference evidence="1 2" key="1">
    <citation type="submission" date="2015-04" db="EMBL/GenBank/DDBJ databases">
        <title>Complete genome sequence of Sulfurovum lithotrophicum ATCC BAA-797T.</title>
        <authorList>
            <person name="Ahn J."/>
            <person name="Park G."/>
            <person name="Jeon W."/>
            <person name="Jang Y."/>
            <person name="Jang M."/>
            <person name="Lee H."/>
            <person name="Lee H."/>
        </authorList>
    </citation>
    <scope>NUCLEOTIDE SEQUENCE [LARGE SCALE GENOMIC DNA]</scope>
    <source>
        <strain evidence="2">ATCC BAA-797 / 42BKT</strain>
    </source>
</reference>
<accession>A0A7U4M1I8</accession>
<dbReference type="InterPro" id="IPR014942">
    <property type="entry name" value="AbiEii"/>
</dbReference>
<evidence type="ECO:0000313" key="2">
    <source>
        <dbReference type="Proteomes" id="UP000034444"/>
    </source>
</evidence>
<dbReference type="RefSeq" id="WP_046551250.1">
    <property type="nucleotide sequence ID" value="NZ_CP011308.1"/>
</dbReference>
<dbReference type="Gene3D" id="3.10.450.620">
    <property type="entry name" value="JHP933, nucleotidyltransferase-like core domain"/>
    <property type="match status" value="1"/>
</dbReference>
<reference evidence="2" key="2">
    <citation type="journal article" date="2017" name="Stand. Genomic Sci.">
        <title>Complete genome sequence of the sulfur-oxidizing chemolithoautotrophic Sulfurovum lithotrophicum 42BKTT.</title>
        <authorList>
            <person name="Jeon W."/>
            <person name="Priscilla L."/>
            <person name="Park G."/>
            <person name="Lee H."/>
            <person name="Lee N."/>
            <person name="Lee D."/>
            <person name="Kwon H."/>
            <person name="Ahn I."/>
            <person name="Lee C."/>
            <person name="Lee H."/>
            <person name="Ahn J."/>
        </authorList>
    </citation>
    <scope>NUCLEOTIDE SEQUENCE [LARGE SCALE GENOMIC DNA]</scope>
    <source>
        <strain evidence="2">ATCC BAA-797 / 42BKT</strain>
    </source>
</reference>
<evidence type="ECO:0000313" key="1">
    <source>
        <dbReference type="EMBL" id="AKF25169.1"/>
    </source>
</evidence>
<dbReference type="AlphaFoldDB" id="A0A7U4M1I8"/>
<sequence>MNTYNFSSQSELFQIALEILDDYDIRSWSFGGGTALSMLYYQHRMSYDIDIFLEDYSEIQKIIRFQEEIANNLGIDPLLIQSSSTGVTFIIDDADYGLKMDFVYSESLTKDPFSYMQVFGIDNIKVQTAKEIISKKLKYREKATKLDIFVLL</sequence>
<dbReference type="OrthoDB" id="9013441at2"/>
<name>A0A7U4M1I8_9BACT</name>
<dbReference type="Pfam" id="PF08843">
    <property type="entry name" value="AbiEii"/>
    <property type="match status" value="1"/>
</dbReference>
<dbReference type="Proteomes" id="UP000034444">
    <property type="component" value="Chromosome"/>
</dbReference>
<evidence type="ECO:0008006" key="3">
    <source>
        <dbReference type="Google" id="ProtNLM"/>
    </source>
</evidence>
<gene>
    <name evidence="1" type="ORF">YH65_07015</name>
</gene>
<dbReference type="KEGG" id="slh:YH65_07015"/>
<protein>
    <recommendedName>
        <fullName evidence="3">Nucleotidyl transferase AbiEii/AbiGii toxin family protein</fullName>
    </recommendedName>
</protein>
<organism evidence="1 2">
    <name type="scientific">Sulfurovum lithotrophicum</name>
    <dbReference type="NCBI Taxonomy" id="206403"/>
    <lineage>
        <taxon>Bacteria</taxon>
        <taxon>Pseudomonadati</taxon>
        <taxon>Campylobacterota</taxon>
        <taxon>Epsilonproteobacteria</taxon>
        <taxon>Campylobacterales</taxon>
        <taxon>Sulfurovaceae</taxon>
        <taxon>Sulfurovum</taxon>
    </lineage>
</organism>
<proteinExistence type="predicted"/>